<organism evidence="2 3">
    <name type="scientific">Dendrothele bispora (strain CBS 962.96)</name>
    <dbReference type="NCBI Taxonomy" id="1314807"/>
    <lineage>
        <taxon>Eukaryota</taxon>
        <taxon>Fungi</taxon>
        <taxon>Dikarya</taxon>
        <taxon>Basidiomycota</taxon>
        <taxon>Agaricomycotina</taxon>
        <taxon>Agaricomycetes</taxon>
        <taxon>Agaricomycetidae</taxon>
        <taxon>Agaricales</taxon>
        <taxon>Agaricales incertae sedis</taxon>
        <taxon>Dendrothele</taxon>
    </lineage>
</organism>
<dbReference type="PROSITE" id="PS51459">
    <property type="entry name" value="FIDO"/>
    <property type="match status" value="1"/>
</dbReference>
<dbReference type="InterPro" id="IPR053737">
    <property type="entry name" value="Type_II_TA_Toxin"/>
</dbReference>
<dbReference type="SUPFAM" id="SSF140931">
    <property type="entry name" value="Fic-like"/>
    <property type="match status" value="1"/>
</dbReference>
<gene>
    <name evidence="2" type="ORF">K435DRAFT_570551</name>
</gene>
<dbReference type="AlphaFoldDB" id="A0A4V4HC99"/>
<dbReference type="InterPro" id="IPR003812">
    <property type="entry name" value="Fido"/>
</dbReference>
<evidence type="ECO:0000313" key="3">
    <source>
        <dbReference type="Proteomes" id="UP000297245"/>
    </source>
</evidence>
<feature type="non-terminal residue" evidence="2">
    <location>
        <position position="1"/>
    </location>
</feature>
<dbReference type="EMBL" id="ML179728">
    <property type="protein sequence ID" value="THU82485.1"/>
    <property type="molecule type" value="Genomic_DNA"/>
</dbReference>
<accession>A0A4V4HC99</accession>
<dbReference type="OrthoDB" id="3049701at2759"/>
<name>A0A4V4HC99_DENBC</name>
<feature type="non-terminal residue" evidence="2">
    <location>
        <position position="117"/>
    </location>
</feature>
<sequence length="117" mass="12695">AAELFQLFTTTYVTKVNAQIVAPARAVVVKPDELKSLLACPLRAAIAQPHRHPSYLAAILSYSIIRNQPFLAGNQRTGLFIANEYLRAQGLPGLIEFDSIGVYGEAANAVMERVLGI</sequence>
<dbReference type="Pfam" id="PF02661">
    <property type="entry name" value="Fic"/>
    <property type="match status" value="1"/>
</dbReference>
<evidence type="ECO:0000313" key="2">
    <source>
        <dbReference type="EMBL" id="THU82485.1"/>
    </source>
</evidence>
<feature type="domain" description="Fido" evidence="1">
    <location>
        <begin position="8"/>
        <end position="117"/>
    </location>
</feature>
<protein>
    <recommendedName>
        <fullName evidence="1">Fido domain-containing protein</fullName>
    </recommendedName>
</protein>
<reference evidence="2 3" key="1">
    <citation type="journal article" date="2019" name="Nat. Ecol. Evol.">
        <title>Megaphylogeny resolves global patterns of mushroom evolution.</title>
        <authorList>
            <person name="Varga T."/>
            <person name="Krizsan K."/>
            <person name="Foldi C."/>
            <person name="Dima B."/>
            <person name="Sanchez-Garcia M."/>
            <person name="Sanchez-Ramirez S."/>
            <person name="Szollosi G.J."/>
            <person name="Szarkandi J.G."/>
            <person name="Papp V."/>
            <person name="Albert L."/>
            <person name="Andreopoulos W."/>
            <person name="Angelini C."/>
            <person name="Antonin V."/>
            <person name="Barry K.W."/>
            <person name="Bougher N.L."/>
            <person name="Buchanan P."/>
            <person name="Buyck B."/>
            <person name="Bense V."/>
            <person name="Catcheside P."/>
            <person name="Chovatia M."/>
            <person name="Cooper J."/>
            <person name="Damon W."/>
            <person name="Desjardin D."/>
            <person name="Finy P."/>
            <person name="Geml J."/>
            <person name="Haridas S."/>
            <person name="Hughes K."/>
            <person name="Justo A."/>
            <person name="Karasinski D."/>
            <person name="Kautmanova I."/>
            <person name="Kiss B."/>
            <person name="Kocsube S."/>
            <person name="Kotiranta H."/>
            <person name="LaButti K.M."/>
            <person name="Lechner B.E."/>
            <person name="Liimatainen K."/>
            <person name="Lipzen A."/>
            <person name="Lukacs Z."/>
            <person name="Mihaltcheva S."/>
            <person name="Morgado L.N."/>
            <person name="Niskanen T."/>
            <person name="Noordeloos M.E."/>
            <person name="Ohm R.A."/>
            <person name="Ortiz-Santana B."/>
            <person name="Ovrebo C."/>
            <person name="Racz N."/>
            <person name="Riley R."/>
            <person name="Savchenko A."/>
            <person name="Shiryaev A."/>
            <person name="Soop K."/>
            <person name="Spirin V."/>
            <person name="Szebenyi C."/>
            <person name="Tomsovsky M."/>
            <person name="Tulloss R.E."/>
            <person name="Uehling J."/>
            <person name="Grigoriev I.V."/>
            <person name="Vagvolgyi C."/>
            <person name="Papp T."/>
            <person name="Martin F.M."/>
            <person name="Miettinen O."/>
            <person name="Hibbett D.S."/>
            <person name="Nagy L.G."/>
        </authorList>
    </citation>
    <scope>NUCLEOTIDE SEQUENCE [LARGE SCALE GENOMIC DNA]</scope>
    <source>
        <strain evidence="2 3">CBS 962.96</strain>
    </source>
</reference>
<dbReference type="InterPro" id="IPR036597">
    <property type="entry name" value="Fido-like_dom_sf"/>
</dbReference>
<dbReference type="Proteomes" id="UP000297245">
    <property type="component" value="Unassembled WGS sequence"/>
</dbReference>
<keyword evidence="3" id="KW-1185">Reference proteome</keyword>
<dbReference type="Gene3D" id="1.20.120.1870">
    <property type="entry name" value="Fic/DOC protein, Fido domain"/>
    <property type="match status" value="1"/>
</dbReference>
<proteinExistence type="predicted"/>
<evidence type="ECO:0000259" key="1">
    <source>
        <dbReference type="PROSITE" id="PS51459"/>
    </source>
</evidence>